<evidence type="ECO:0000313" key="3">
    <source>
        <dbReference type="EMBL" id="MBO0611593.1"/>
    </source>
</evidence>
<feature type="transmembrane region" description="Helical" evidence="2">
    <location>
        <begin position="12"/>
        <end position="35"/>
    </location>
</feature>
<keyword evidence="2" id="KW-1133">Transmembrane helix</keyword>
<gene>
    <name evidence="3" type="ORF">J1836_01440</name>
    <name evidence="4" type="ORF">J1836_019630</name>
</gene>
<organism evidence="4">
    <name type="scientific">Thiothrix fructosivorans</name>
    <dbReference type="NCBI Taxonomy" id="111770"/>
    <lineage>
        <taxon>Bacteria</taxon>
        <taxon>Pseudomonadati</taxon>
        <taxon>Pseudomonadota</taxon>
        <taxon>Gammaproteobacteria</taxon>
        <taxon>Thiotrichales</taxon>
        <taxon>Thiotrichaceae</taxon>
        <taxon>Thiothrix</taxon>
    </lineage>
</organism>
<evidence type="ECO:0000256" key="2">
    <source>
        <dbReference type="SAM" id="Phobius"/>
    </source>
</evidence>
<dbReference type="Proteomes" id="UP000664466">
    <property type="component" value="Unassembled WGS sequence"/>
</dbReference>
<accession>A0A8B0SF99</accession>
<evidence type="ECO:0000313" key="5">
    <source>
        <dbReference type="Proteomes" id="UP000664466"/>
    </source>
</evidence>
<dbReference type="EMBL" id="JAFMPM010000005">
    <property type="protein sequence ID" value="MBO0611593.1"/>
    <property type="molecule type" value="Genomic_DNA"/>
</dbReference>
<evidence type="ECO:0000256" key="1">
    <source>
        <dbReference type="SAM" id="MobiDB-lite"/>
    </source>
</evidence>
<dbReference type="AlphaFoldDB" id="A0A8B0SF99"/>
<keyword evidence="5" id="KW-1185">Reference proteome</keyword>
<dbReference type="RefSeq" id="WP_207249494.1">
    <property type="nucleotide sequence ID" value="NZ_JAFMPM010000005.1"/>
</dbReference>
<protein>
    <recommendedName>
        <fullName evidence="6">DUF4332 domain-containing protein</fullName>
    </recommendedName>
</protein>
<reference evidence="4" key="2">
    <citation type="submission" date="2021-04" db="EMBL/GenBank/DDBJ databases">
        <title>Complete Genome and methylome analysis of Thiothrix fructosivorans ATCC 49748.</title>
        <authorList>
            <person name="Fomenkov A."/>
            <person name="Sun L."/>
            <person name="Vincze T."/>
            <person name="Grabovich M.Y."/>
            <person name="Roberts R.J."/>
        </authorList>
    </citation>
    <scope>NUCLEOTIDE SEQUENCE</scope>
    <source>
        <strain evidence="4">ATCC 49748</strain>
    </source>
</reference>
<keyword evidence="2" id="KW-0472">Membrane</keyword>
<sequence>MKQTSADYTFGIASVEIILLLLGAFLLGMLLCWLLRKMGICCKTRNLNVEHRPSSASVSSNTQEGGRTPREFPGADLKTGGYTADINSLLRNREPVPPPVPSTPSRAATTVDLSTGGIATTATGFSLAGMAASGHKDDLKKLEGIGPKLEQVLNAVGIQNFEQLAGMTPEQIKPILEAAGNQFRMHDPKSWPYQAELAQKGEWERLKEYQNLLISGHD</sequence>
<evidence type="ECO:0000313" key="4">
    <source>
        <dbReference type="EMBL" id="QTX10743.1"/>
    </source>
</evidence>
<evidence type="ECO:0008006" key="6">
    <source>
        <dbReference type="Google" id="ProtNLM"/>
    </source>
</evidence>
<geneLocation type="plasmid" evidence="3">
    <name>pTfr446</name>
</geneLocation>
<proteinExistence type="predicted"/>
<feature type="region of interest" description="Disordered" evidence="1">
    <location>
        <begin position="52"/>
        <end position="80"/>
    </location>
</feature>
<dbReference type="Gene3D" id="1.10.150.20">
    <property type="entry name" value="5' to 3' exonuclease, C-terminal subdomain"/>
    <property type="match status" value="1"/>
</dbReference>
<reference evidence="3 5" key="1">
    <citation type="submission" date="2021-03" db="EMBL/GenBank/DDBJ databases">
        <title>Draft genome and methylome analysis of Thiotrix fructosivoruns ATCC 49748.</title>
        <authorList>
            <person name="Fomenkov A."/>
            <person name="Grabovich M.Y."/>
            <person name="Roberts R.J."/>
        </authorList>
    </citation>
    <scope>NUCLEOTIDE SEQUENCE [LARGE SCALE GENOMIC DNA]</scope>
    <source>
        <strain evidence="3 5">ATCC 49748</strain>
        <plasmid evidence="3">pTfr446</plasmid>
    </source>
</reference>
<feature type="compositionally biased region" description="Polar residues" evidence="1">
    <location>
        <begin position="54"/>
        <end position="65"/>
    </location>
</feature>
<keyword evidence="3" id="KW-0614">Plasmid</keyword>
<dbReference type="EMBL" id="CP072748">
    <property type="protein sequence ID" value="QTX10743.1"/>
    <property type="molecule type" value="Genomic_DNA"/>
</dbReference>
<name>A0A8B0SF99_9GAMM</name>
<keyword evidence="2" id="KW-0812">Transmembrane</keyword>